<proteinExistence type="predicted"/>
<evidence type="ECO:0000313" key="2">
    <source>
        <dbReference type="Proteomes" id="UP001148482"/>
    </source>
</evidence>
<dbReference type="RefSeq" id="WP_266070923.1">
    <property type="nucleotide sequence ID" value="NZ_JAPJDA010000030.1"/>
</dbReference>
<dbReference type="AlphaFoldDB" id="A0A9X3I2E8"/>
<gene>
    <name evidence="1" type="ORF">OQ279_15510</name>
</gene>
<organism evidence="1 2">
    <name type="scientific">Salinimicrobium profundisediminis</name>
    <dbReference type="NCBI Taxonomy" id="2994553"/>
    <lineage>
        <taxon>Bacteria</taxon>
        <taxon>Pseudomonadati</taxon>
        <taxon>Bacteroidota</taxon>
        <taxon>Flavobacteriia</taxon>
        <taxon>Flavobacteriales</taxon>
        <taxon>Flavobacteriaceae</taxon>
        <taxon>Salinimicrobium</taxon>
    </lineage>
</organism>
<protein>
    <submittedName>
        <fullName evidence="1">Rhodanese-like domain-containing protein</fullName>
    </submittedName>
</protein>
<reference evidence="1" key="1">
    <citation type="submission" date="2022-11" db="EMBL/GenBank/DDBJ databases">
        <title>Salinimicrobium profundisediminis sp. nov., isolated from deep-sea sediment of the Mariana Trench.</title>
        <authorList>
            <person name="Fu H."/>
        </authorList>
    </citation>
    <scope>NUCLEOTIDE SEQUENCE</scope>
    <source>
        <strain evidence="1">MT39</strain>
    </source>
</reference>
<dbReference type="PROSITE" id="PS51257">
    <property type="entry name" value="PROKAR_LIPOPROTEIN"/>
    <property type="match status" value="1"/>
</dbReference>
<sequence>MINKYFYSAICLVTLLTSACKNETQESAVADNEVVKNYAEEAKPEIQQEPWSQQQLLEPSELVHLLENSEDSLVIFSLGAGGIIPGSKDTGPSGEKESLNNLRQELETLPKDSNILIYCGCCPFDICPNVRPAFALLNEMDFTNHQLLNLRENIKVDWIDKGYPVGN</sequence>
<name>A0A9X3I2E8_9FLAO</name>
<comment type="caution">
    <text evidence="1">The sequence shown here is derived from an EMBL/GenBank/DDBJ whole genome shotgun (WGS) entry which is preliminary data.</text>
</comment>
<dbReference type="Proteomes" id="UP001148482">
    <property type="component" value="Unassembled WGS sequence"/>
</dbReference>
<accession>A0A9X3I2E8</accession>
<dbReference type="EMBL" id="JAPJDA010000030">
    <property type="protein sequence ID" value="MCX2839554.1"/>
    <property type="molecule type" value="Genomic_DNA"/>
</dbReference>
<keyword evidence="2" id="KW-1185">Reference proteome</keyword>
<evidence type="ECO:0000313" key="1">
    <source>
        <dbReference type="EMBL" id="MCX2839554.1"/>
    </source>
</evidence>